<dbReference type="PANTHER" id="PTHR11076">
    <property type="entry name" value="DNA REPAIR POLYMERASE UMUC / TRANSFERASE FAMILY MEMBER"/>
    <property type="match status" value="1"/>
</dbReference>
<evidence type="ECO:0000256" key="2">
    <source>
        <dbReference type="ARBA" id="ARBA00022457"/>
    </source>
</evidence>
<evidence type="ECO:0000256" key="1">
    <source>
        <dbReference type="ARBA" id="ARBA00010945"/>
    </source>
</evidence>
<keyword evidence="3 12" id="KW-0808">Transferase</keyword>
<dbReference type="Pfam" id="PF11799">
    <property type="entry name" value="IMS_C"/>
    <property type="match status" value="1"/>
</dbReference>
<keyword evidence="12" id="KW-0963">Cytoplasm</keyword>
<feature type="region of interest" description="Disordered" evidence="13">
    <location>
        <begin position="377"/>
        <end position="401"/>
    </location>
</feature>
<comment type="function">
    <text evidence="12">Poorly processive, error-prone DNA polymerase involved in untargeted mutagenesis. Copies undamaged DNA at stalled replication forks, which arise in vivo from mismatched or misaligned primer ends. These misaligned primers can be extended by PolIV. Exhibits no 3'-5' exonuclease (proofreading) activity. May be involved in translesional synthesis, in conjunction with the beta clamp from PolIII.</text>
</comment>
<evidence type="ECO:0000313" key="16">
    <source>
        <dbReference type="Proteomes" id="UP000182229"/>
    </source>
</evidence>
<keyword evidence="8 12" id="KW-0460">Magnesium</keyword>
<feature type="active site" evidence="12">
    <location>
        <position position="103"/>
    </location>
</feature>
<dbReference type="InterPro" id="IPR043128">
    <property type="entry name" value="Rev_trsase/Diguanyl_cyclase"/>
</dbReference>
<comment type="catalytic activity">
    <reaction evidence="11 12">
        <text>DNA(n) + a 2'-deoxyribonucleoside 5'-triphosphate = DNA(n+1) + diphosphate</text>
        <dbReference type="Rhea" id="RHEA:22508"/>
        <dbReference type="Rhea" id="RHEA-COMP:17339"/>
        <dbReference type="Rhea" id="RHEA-COMP:17340"/>
        <dbReference type="ChEBI" id="CHEBI:33019"/>
        <dbReference type="ChEBI" id="CHEBI:61560"/>
        <dbReference type="ChEBI" id="CHEBI:173112"/>
        <dbReference type="EC" id="2.7.7.7"/>
    </reaction>
</comment>
<keyword evidence="10 12" id="KW-0234">DNA repair</keyword>
<evidence type="ECO:0000256" key="6">
    <source>
        <dbReference type="ARBA" id="ARBA00022723"/>
    </source>
</evidence>
<reference evidence="16" key="1">
    <citation type="submission" date="2016-11" db="EMBL/GenBank/DDBJ databases">
        <authorList>
            <person name="Shukria A."/>
            <person name="Stevens D.C."/>
        </authorList>
    </citation>
    <scope>NUCLEOTIDE SEQUENCE [LARGE SCALE GENOMIC DNA]</scope>
    <source>
        <strain evidence="16">Cbfe23</strain>
    </source>
</reference>
<dbReference type="NCBIfam" id="NF002751">
    <property type="entry name" value="PRK02794.1"/>
    <property type="match status" value="1"/>
</dbReference>
<feature type="site" description="Substrate discrimination" evidence="12">
    <location>
        <position position="13"/>
    </location>
</feature>
<dbReference type="FunFam" id="3.30.1490.100:FF:000004">
    <property type="entry name" value="DNA polymerase IV"/>
    <property type="match status" value="1"/>
</dbReference>
<keyword evidence="7 12" id="KW-0227">DNA damage</keyword>
<dbReference type="RefSeq" id="WP_071899622.1">
    <property type="nucleotide sequence ID" value="NZ_MPIN01000004.1"/>
</dbReference>
<dbReference type="InterPro" id="IPR001126">
    <property type="entry name" value="UmuC"/>
</dbReference>
<evidence type="ECO:0000256" key="9">
    <source>
        <dbReference type="ARBA" id="ARBA00022932"/>
    </source>
</evidence>
<feature type="domain" description="UmuC" evidence="14">
    <location>
        <begin position="4"/>
        <end position="184"/>
    </location>
</feature>
<gene>
    <name evidence="12" type="primary">dinB</name>
    <name evidence="15" type="ORF">BON30_18280</name>
</gene>
<protein>
    <recommendedName>
        <fullName evidence="12">DNA polymerase IV</fullName>
        <shortName evidence="12">Pol IV</shortName>
        <ecNumber evidence="12">2.7.7.7</ecNumber>
    </recommendedName>
</protein>
<organism evidence="15 16">
    <name type="scientific">Cystobacter ferrugineus</name>
    <dbReference type="NCBI Taxonomy" id="83449"/>
    <lineage>
        <taxon>Bacteria</taxon>
        <taxon>Pseudomonadati</taxon>
        <taxon>Myxococcota</taxon>
        <taxon>Myxococcia</taxon>
        <taxon>Myxococcales</taxon>
        <taxon>Cystobacterineae</taxon>
        <taxon>Archangiaceae</taxon>
        <taxon>Cystobacter</taxon>
    </lineage>
</organism>
<comment type="subunit">
    <text evidence="12">Monomer.</text>
</comment>
<dbReference type="Proteomes" id="UP000182229">
    <property type="component" value="Unassembled WGS sequence"/>
</dbReference>
<keyword evidence="16" id="KW-1185">Reference proteome</keyword>
<dbReference type="InterPro" id="IPR036775">
    <property type="entry name" value="DNA_pol_Y-fam_lit_finger_sf"/>
</dbReference>
<dbReference type="SUPFAM" id="SSF100879">
    <property type="entry name" value="Lesion bypass DNA polymerase (Y-family), little finger domain"/>
    <property type="match status" value="1"/>
</dbReference>
<name>A0A1L9BB34_9BACT</name>
<reference evidence="15 16" key="2">
    <citation type="submission" date="2016-12" db="EMBL/GenBank/DDBJ databases">
        <title>Draft Genome Sequence of Cystobacter ferrugineus Strain Cbfe23.</title>
        <authorList>
            <person name="Akbar S."/>
            <person name="Dowd S.E."/>
            <person name="Stevens D.C."/>
        </authorList>
    </citation>
    <scope>NUCLEOTIDE SEQUENCE [LARGE SCALE GENOMIC DNA]</scope>
    <source>
        <strain evidence="15 16">Cbfe23</strain>
    </source>
</reference>
<dbReference type="SUPFAM" id="SSF56672">
    <property type="entry name" value="DNA/RNA polymerases"/>
    <property type="match status" value="1"/>
</dbReference>
<dbReference type="STRING" id="83449.BON30_18280"/>
<dbReference type="GO" id="GO:0000287">
    <property type="term" value="F:magnesium ion binding"/>
    <property type="evidence" value="ECO:0007669"/>
    <property type="project" value="UniProtKB-UniRule"/>
</dbReference>
<keyword evidence="6 12" id="KW-0479">Metal-binding</keyword>
<feature type="binding site" evidence="12">
    <location>
        <position position="8"/>
    </location>
    <ligand>
        <name>Mg(2+)</name>
        <dbReference type="ChEBI" id="CHEBI:18420"/>
    </ligand>
</feature>
<keyword evidence="5 12" id="KW-0235">DNA replication</keyword>
<dbReference type="PROSITE" id="PS50173">
    <property type="entry name" value="UMUC"/>
    <property type="match status" value="1"/>
</dbReference>
<keyword evidence="12" id="KW-0238">DNA-binding</keyword>
<evidence type="ECO:0000256" key="5">
    <source>
        <dbReference type="ARBA" id="ARBA00022705"/>
    </source>
</evidence>
<evidence type="ECO:0000256" key="4">
    <source>
        <dbReference type="ARBA" id="ARBA00022695"/>
    </source>
</evidence>
<dbReference type="GO" id="GO:0005829">
    <property type="term" value="C:cytosol"/>
    <property type="evidence" value="ECO:0007669"/>
    <property type="project" value="TreeGrafter"/>
</dbReference>
<evidence type="ECO:0000256" key="11">
    <source>
        <dbReference type="ARBA" id="ARBA00049244"/>
    </source>
</evidence>
<dbReference type="Gene3D" id="3.30.70.270">
    <property type="match status" value="1"/>
</dbReference>
<accession>A0A1L9BB34</accession>
<keyword evidence="9 12" id="KW-0239">DNA-directed DNA polymerase</keyword>
<comment type="cofactor">
    <cofactor evidence="12">
        <name>Mg(2+)</name>
        <dbReference type="ChEBI" id="CHEBI:18420"/>
    </cofactor>
    <text evidence="12">Binds 2 magnesium ions per subunit.</text>
</comment>
<dbReference type="Gene3D" id="3.40.1170.60">
    <property type="match status" value="1"/>
</dbReference>
<proteinExistence type="inferred from homology"/>
<keyword evidence="2 12" id="KW-0515">Mutator protein</keyword>
<comment type="caution">
    <text evidence="15">The sequence shown here is derived from an EMBL/GenBank/DDBJ whole genome shotgun (WGS) entry which is preliminary data.</text>
</comment>
<dbReference type="Gene3D" id="1.10.150.20">
    <property type="entry name" value="5' to 3' exonuclease, C-terminal subdomain"/>
    <property type="match status" value="1"/>
</dbReference>
<dbReference type="GO" id="GO:0006281">
    <property type="term" value="P:DNA repair"/>
    <property type="evidence" value="ECO:0007669"/>
    <property type="project" value="UniProtKB-UniRule"/>
</dbReference>
<evidence type="ECO:0000256" key="10">
    <source>
        <dbReference type="ARBA" id="ARBA00023204"/>
    </source>
</evidence>
<dbReference type="GO" id="GO:0003887">
    <property type="term" value="F:DNA-directed DNA polymerase activity"/>
    <property type="evidence" value="ECO:0007669"/>
    <property type="project" value="UniProtKB-UniRule"/>
</dbReference>
<comment type="similarity">
    <text evidence="1 12">Belongs to the DNA polymerase type-Y family.</text>
</comment>
<dbReference type="GO" id="GO:0009432">
    <property type="term" value="P:SOS response"/>
    <property type="evidence" value="ECO:0007669"/>
    <property type="project" value="TreeGrafter"/>
</dbReference>
<dbReference type="InterPro" id="IPR043502">
    <property type="entry name" value="DNA/RNA_pol_sf"/>
</dbReference>
<dbReference type="OrthoDB" id="9808813at2"/>
<dbReference type="EC" id="2.7.7.7" evidence="12"/>
<dbReference type="AlphaFoldDB" id="A0A1L9BB34"/>
<feature type="binding site" evidence="12">
    <location>
        <position position="102"/>
    </location>
    <ligand>
        <name>Mg(2+)</name>
        <dbReference type="ChEBI" id="CHEBI:18420"/>
    </ligand>
</feature>
<evidence type="ECO:0000256" key="3">
    <source>
        <dbReference type="ARBA" id="ARBA00022679"/>
    </source>
</evidence>
<keyword evidence="4 12" id="KW-0548">Nucleotidyltransferase</keyword>
<dbReference type="GO" id="GO:0003684">
    <property type="term" value="F:damaged DNA binding"/>
    <property type="evidence" value="ECO:0007669"/>
    <property type="project" value="InterPro"/>
</dbReference>
<evidence type="ECO:0000256" key="7">
    <source>
        <dbReference type="ARBA" id="ARBA00022763"/>
    </source>
</evidence>
<dbReference type="GO" id="GO:0042276">
    <property type="term" value="P:error-prone translesion synthesis"/>
    <property type="evidence" value="ECO:0007669"/>
    <property type="project" value="TreeGrafter"/>
</dbReference>
<dbReference type="GO" id="GO:0006261">
    <property type="term" value="P:DNA-templated DNA replication"/>
    <property type="evidence" value="ECO:0007669"/>
    <property type="project" value="UniProtKB-UniRule"/>
</dbReference>
<evidence type="ECO:0000259" key="14">
    <source>
        <dbReference type="PROSITE" id="PS50173"/>
    </source>
</evidence>
<dbReference type="NCBIfam" id="NF002677">
    <property type="entry name" value="PRK02406.1"/>
    <property type="match status" value="1"/>
</dbReference>
<evidence type="ECO:0000256" key="8">
    <source>
        <dbReference type="ARBA" id="ARBA00022842"/>
    </source>
</evidence>
<evidence type="ECO:0000313" key="15">
    <source>
        <dbReference type="EMBL" id="OJH39449.1"/>
    </source>
</evidence>
<dbReference type="EMBL" id="MPIN01000004">
    <property type="protein sequence ID" value="OJH39449.1"/>
    <property type="molecule type" value="Genomic_DNA"/>
</dbReference>
<dbReference type="Pfam" id="PF00817">
    <property type="entry name" value="IMS"/>
    <property type="match status" value="1"/>
</dbReference>
<dbReference type="NCBIfam" id="NF002882">
    <property type="entry name" value="PRK03348.1"/>
    <property type="match status" value="1"/>
</dbReference>
<dbReference type="NCBIfam" id="NF003015">
    <property type="entry name" value="PRK03858.1"/>
    <property type="match status" value="1"/>
</dbReference>
<dbReference type="InterPro" id="IPR017961">
    <property type="entry name" value="DNA_pol_Y-fam_little_finger"/>
</dbReference>
<dbReference type="HAMAP" id="MF_01113">
    <property type="entry name" value="DNApol_IV"/>
    <property type="match status" value="1"/>
</dbReference>
<evidence type="ECO:0000256" key="12">
    <source>
        <dbReference type="HAMAP-Rule" id="MF_01113"/>
    </source>
</evidence>
<dbReference type="CDD" id="cd03586">
    <property type="entry name" value="PolY_Pol_IV_kappa"/>
    <property type="match status" value="1"/>
</dbReference>
<sequence>MRAIIHVDMDAFYASVEQRDRPELRGKPIIVGGDARRGVVVAASYEVRRYGVRSALPMARALKMAPHAIVVKPRFSAYSEASEQVFSIFERYTPLIEPLSLDEAFLDVTASVGLFGSPADIARRIRKEIAAETGLPSSAGIAAVKFVAKIASDVAKPNGQREVRAEETVAFLAALPVGRLWGVGPKTEEGLKRAGLETIGDVARRDVAWMEARFGSAGRHLWELAQGIDPREVVPDREAKSVGAEDTFDEDVTGLDALSPYIHSQALRVGRRMRRAGVKGRVVQLKVKFADFTLITRRTTLPSPTDDGQAIYRVARELLEKAHEDKPVRLTGVSMQELGGDAEPRQLGLFSEPEAPKRSDKLNAALDRIAERFGAKAVTTADVAGSTEADPERPKKPKRPN</sequence>
<dbReference type="InterPro" id="IPR050116">
    <property type="entry name" value="DNA_polymerase-Y"/>
</dbReference>
<dbReference type="Gene3D" id="3.30.1490.100">
    <property type="entry name" value="DNA polymerase, Y-family, little finger domain"/>
    <property type="match status" value="1"/>
</dbReference>
<dbReference type="InterPro" id="IPR022880">
    <property type="entry name" value="DNApol_IV"/>
</dbReference>
<evidence type="ECO:0000256" key="13">
    <source>
        <dbReference type="SAM" id="MobiDB-lite"/>
    </source>
</evidence>
<dbReference type="PANTHER" id="PTHR11076:SF33">
    <property type="entry name" value="DNA POLYMERASE KAPPA"/>
    <property type="match status" value="1"/>
</dbReference>
<comment type="subcellular location">
    <subcellularLocation>
        <location evidence="12">Cytoplasm</location>
    </subcellularLocation>
</comment>